<evidence type="ECO:0000313" key="1">
    <source>
        <dbReference type="EMBL" id="CAG8835538.1"/>
    </source>
</evidence>
<accession>A0ABN7WLY9</accession>
<organism evidence="1 2">
    <name type="scientific">Gigaspora margarita</name>
    <dbReference type="NCBI Taxonomy" id="4874"/>
    <lineage>
        <taxon>Eukaryota</taxon>
        <taxon>Fungi</taxon>
        <taxon>Fungi incertae sedis</taxon>
        <taxon>Mucoromycota</taxon>
        <taxon>Glomeromycotina</taxon>
        <taxon>Glomeromycetes</taxon>
        <taxon>Diversisporales</taxon>
        <taxon>Gigasporaceae</taxon>
        <taxon>Gigaspora</taxon>
    </lineage>
</organism>
<reference evidence="1 2" key="1">
    <citation type="submission" date="2021-06" db="EMBL/GenBank/DDBJ databases">
        <authorList>
            <person name="Kallberg Y."/>
            <person name="Tangrot J."/>
            <person name="Rosling A."/>
        </authorList>
    </citation>
    <scope>NUCLEOTIDE SEQUENCE [LARGE SCALE GENOMIC DNA]</scope>
    <source>
        <strain evidence="1 2">120-4 pot B 10/14</strain>
    </source>
</reference>
<proteinExistence type="predicted"/>
<evidence type="ECO:0000313" key="2">
    <source>
        <dbReference type="Proteomes" id="UP000789901"/>
    </source>
</evidence>
<dbReference type="Proteomes" id="UP000789901">
    <property type="component" value="Unassembled WGS sequence"/>
</dbReference>
<comment type="caution">
    <text evidence="1">The sequence shown here is derived from an EMBL/GenBank/DDBJ whole genome shotgun (WGS) entry which is preliminary data.</text>
</comment>
<name>A0ABN7WLY9_GIGMA</name>
<dbReference type="EMBL" id="CAJVQB010051667">
    <property type="protein sequence ID" value="CAG8835538.1"/>
    <property type="molecule type" value="Genomic_DNA"/>
</dbReference>
<protein>
    <submittedName>
        <fullName evidence="1">45856_t:CDS:1</fullName>
    </submittedName>
</protein>
<sequence>MADLVLQVQEYLGTIVRVYREKGFKNLVKDFRIREVIMEIELIRAQGEKADWPRTLFHLRH</sequence>
<gene>
    <name evidence="1" type="ORF">GMARGA_LOCUS32619</name>
</gene>
<keyword evidence="2" id="KW-1185">Reference proteome</keyword>